<protein>
    <submittedName>
        <fullName evidence="4">Phosphoserine phosphatase RsbP</fullName>
        <ecNumber evidence="4">3.1.3.3</ecNumber>
    </submittedName>
</protein>
<dbReference type="Pfam" id="PF07228">
    <property type="entry name" value="SpoIIE"/>
    <property type="match status" value="1"/>
</dbReference>
<dbReference type="InterPro" id="IPR001610">
    <property type="entry name" value="PAC"/>
</dbReference>
<comment type="caution">
    <text evidence="4">The sequence shown here is derived from an EMBL/GenBank/DDBJ whole genome shotgun (WGS) entry which is preliminary data.</text>
</comment>
<evidence type="ECO:0000259" key="3">
    <source>
        <dbReference type="PROSITE" id="PS50113"/>
    </source>
</evidence>
<dbReference type="SMART" id="SM00091">
    <property type="entry name" value="PAS"/>
    <property type="match status" value="2"/>
</dbReference>
<proteinExistence type="predicted"/>
<dbReference type="EMBL" id="MLJW01000014">
    <property type="protein sequence ID" value="OIR13449.1"/>
    <property type="molecule type" value="Genomic_DNA"/>
</dbReference>
<feature type="domain" description="PAS" evidence="2">
    <location>
        <begin position="144"/>
        <end position="185"/>
    </location>
</feature>
<dbReference type="CDD" id="cd00130">
    <property type="entry name" value="PAS"/>
    <property type="match status" value="2"/>
</dbReference>
<dbReference type="EC" id="3.1.3.3" evidence="4"/>
<dbReference type="InterPro" id="IPR001932">
    <property type="entry name" value="PPM-type_phosphatase-like_dom"/>
</dbReference>
<dbReference type="InterPro" id="IPR036457">
    <property type="entry name" value="PPM-type-like_dom_sf"/>
</dbReference>
<feature type="domain" description="PAC" evidence="3">
    <location>
        <begin position="78"/>
        <end position="143"/>
    </location>
</feature>
<dbReference type="SUPFAM" id="SSF81606">
    <property type="entry name" value="PP2C-like"/>
    <property type="match status" value="1"/>
</dbReference>
<organism evidence="4">
    <name type="scientific">mine drainage metagenome</name>
    <dbReference type="NCBI Taxonomy" id="410659"/>
    <lineage>
        <taxon>unclassified sequences</taxon>
        <taxon>metagenomes</taxon>
        <taxon>ecological metagenomes</taxon>
    </lineage>
</organism>
<dbReference type="InterPro" id="IPR000700">
    <property type="entry name" value="PAS-assoc_C"/>
</dbReference>
<dbReference type="GO" id="GO:0016791">
    <property type="term" value="F:phosphatase activity"/>
    <property type="evidence" value="ECO:0007669"/>
    <property type="project" value="TreeGrafter"/>
</dbReference>
<dbReference type="Gene3D" id="3.60.40.10">
    <property type="entry name" value="PPM-type phosphatase domain"/>
    <property type="match status" value="1"/>
</dbReference>
<dbReference type="PROSITE" id="PS50112">
    <property type="entry name" value="PAS"/>
    <property type="match status" value="1"/>
</dbReference>
<dbReference type="PANTHER" id="PTHR43156:SF2">
    <property type="entry name" value="STAGE II SPORULATION PROTEIN E"/>
    <property type="match status" value="1"/>
</dbReference>
<dbReference type="PROSITE" id="PS50113">
    <property type="entry name" value="PAC"/>
    <property type="match status" value="2"/>
</dbReference>
<dbReference type="InterPro" id="IPR013656">
    <property type="entry name" value="PAS_4"/>
</dbReference>
<evidence type="ECO:0000259" key="2">
    <source>
        <dbReference type="PROSITE" id="PS50112"/>
    </source>
</evidence>
<dbReference type="InterPro" id="IPR052016">
    <property type="entry name" value="Bact_Sigma-Reg"/>
</dbReference>
<dbReference type="NCBIfam" id="TIGR00229">
    <property type="entry name" value="sensory_box"/>
    <property type="match status" value="2"/>
</dbReference>
<keyword evidence="1 4" id="KW-0378">Hydrolase</keyword>
<evidence type="ECO:0000256" key="1">
    <source>
        <dbReference type="ARBA" id="ARBA00022801"/>
    </source>
</evidence>
<gene>
    <name evidence="4" type="primary">rsbP_1</name>
    <name evidence="4" type="ORF">GALL_52650</name>
</gene>
<evidence type="ECO:0000313" key="4">
    <source>
        <dbReference type="EMBL" id="OIR13449.1"/>
    </source>
</evidence>
<feature type="domain" description="PAC" evidence="3">
    <location>
        <begin position="219"/>
        <end position="271"/>
    </location>
</feature>
<dbReference type="SUPFAM" id="SSF55785">
    <property type="entry name" value="PYP-like sensor domain (PAS domain)"/>
    <property type="match status" value="2"/>
</dbReference>
<dbReference type="SMART" id="SM00086">
    <property type="entry name" value="PAC"/>
    <property type="match status" value="2"/>
</dbReference>
<reference evidence="4" key="1">
    <citation type="submission" date="2016-10" db="EMBL/GenBank/DDBJ databases">
        <title>Sequence of Gallionella enrichment culture.</title>
        <authorList>
            <person name="Poehlein A."/>
            <person name="Muehling M."/>
            <person name="Daniel R."/>
        </authorList>
    </citation>
    <scope>NUCLEOTIDE SEQUENCE</scope>
</reference>
<name>A0A1J5SY31_9ZZZZ</name>
<dbReference type="InterPro" id="IPR000014">
    <property type="entry name" value="PAS"/>
</dbReference>
<dbReference type="Gene3D" id="3.30.450.20">
    <property type="entry name" value="PAS domain"/>
    <property type="match status" value="2"/>
</dbReference>
<dbReference type="InterPro" id="IPR035965">
    <property type="entry name" value="PAS-like_dom_sf"/>
</dbReference>
<dbReference type="AlphaFoldDB" id="A0A1J5SY31"/>
<dbReference type="Pfam" id="PF08448">
    <property type="entry name" value="PAS_4"/>
    <property type="match status" value="2"/>
</dbReference>
<sequence length="535" mass="58993">MSPLPFKNLGGPDGSHSALFFARLMELLPDHVYFKDLEGRFFCINRAQAEFFGLANPDEAVGKTDYDFFPEEFAHQKDEDEREIVRTGVGFVGKEERNDRDGRERWSLSTKLPLYSETGEPVGTFGISRDVTDTKFAHEALEAQHRLLQTLIDILPCRIFVKDQTGRFTITNQAYRRYLGFEKPEEVEGRRRDEIVSDSHDARVAADDLQVLQSGSSILNREDLDQSPSGERKWMLLSKVPLVDREGRVQGIVGMSADITAQKLAEERAVRAQRELEVRTRVMESELAMAREMQQELMTASVQTVKDSLSGSARLNADIAFAYEPCAHLAGDFFQLVNLAPTRFGLLVGDVMGHGVKAALVTTLLRGLLAEVTAHTVHPSEVIAALNDRLCGLLDRPSFPRFVTALYATIDLHEGMITVANAAHPWPLLRRQGNPAGPLVSAECGPGLGLIPGATYEAVSLSLNAGDRLLFYTDGLKEEQNWAGEEFGPERLARTLDSMDSQGLQVSLQSILSQVRGFSGSAASGDDLCAILLGL</sequence>
<dbReference type="SMART" id="SM00331">
    <property type="entry name" value="PP2C_SIG"/>
    <property type="match status" value="1"/>
</dbReference>
<accession>A0A1J5SY31</accession>
<dbReference type="PANTHER" id="PTHR43156">
    <property type="entry name" value="STAGE II SPORULATION PROTEIN E-RELATED"/>
    <property type="match status" value="1"/>
</dbReference>